<keyword evidence="1" id="KW-0479">Metal-binding</keyword>
<dbReference type="PANTHER" id="PTHR42827:SF1">
    <property type="entry name" value="IRON-SULFUR CLUSTER-BINDING PROTEIN"/>
    <property type="match status" value="1"/>
</dbReference>
<dbReference type="Gene3D" id="3.30.70.20">
    <property type="match status" value="1"/>
</dbReference>
<feature type="domain" description="4Fe-4S ferredoxin-type" evidence="4">
    <location>
        <begin position="145"/>
        <end position="174"/>
    </location>
</feature>
<keyword evidence="3" id="KW-0411">Iron-sulfur</keyword>
<dbReference type="PROSITE" id="PS00198">
    <property type="entry name" value="4FE4S_FER_1"/>
    <property type="match status" value="1"/>
</dbReference>
<dbReference type="Pfam" id="PF12838">
    <property type="entry name" value="Fer4_7"/>
    <property type="match status" value="1"/>
</dbReference>
<reference evidence="6" key="1">
    <citation type="journal article" date="2022" name="Int. J. Syst. Evol. Microbiol.">
        <title>Anaeromyxobacter oryzae sp. nov., Anaeromyxobacter diazotrophicus sp. nov. and Anaeromyxobacter paludicola sp. nov., isolated from paddy soils.</title>
        <authorList>
            <person name="Itoh H."/>
            <person name="Xu Z."/>
            <person name="Mise K."/>
            <person name="Masuda Y."/>
            <person name="Ushijima N."/>
            <person name="Hayakawa C."/>
            <person name="Shiratori Y."/>
            <person name="Senoo K."/>
        </authorList>
    </citation>
    <scope>NUCLEOTIDE SEQUENCE [LARGE SCALE GENOMIC DNA]</scope>
    <source>
        <strain evidence="6">Red630</strain>
    </source>
</reference>
<dbReference type="InterPro" id="IPR017896">
    <property type="entry name" value="4Fe4S_Fe-S-bd"/>
</dbReference>
<dbReference type="SUPFAM" id="SSF54862">
    <property type="entry name" value="4Fe-4S ferredoxins"/>
    <property type="match status" value="1"/>
</dbReference>
<dbReference type="PANTHER" id="PTHR42827">
    <property type="entry name" value="IRON-SULFUR CLUSTER-BINDING PROTEIN-RELATED"/>
    <property type="match status" value="1"/>
</dbReference>
<evidence type="ECO:0000256" key="2">
    <source>
        <dbReference type="ARBA" id="ARBA00023004"/>
    </source>
</evidence>
<dbReference type="RefSeq" id="WP_248343321.1">
    <property type="nucleotide sequence ID" value="NZ_AP025592.1"/>
</dbReference>
<keyword evidence="2" id="KW-0408">Iron</keyword>
<evidence type="ECO:0000313" key="5">
    <source>
        <dbReference type="EMBL" id="BDG10775.1"/>
    </source>
</evidence>
<organism evidence="5 6">
    <name type="scientific">Anaeromyxobacter paludicola</name>
    <dbReference type="NCBI Taxonomy" id="2918171"/>
    <lineage>
        <taxon>Bacteria</taxon>
        <taxon>Pseudomonadati</taxon>
        <taxon>Myxococcota</taxon>
        <taxon>Myxococcia</taxon>
        <taxon>Myxococcales</taxon>
        <taxon>Cystobacterineae</taxon>
        <taxon>Anaeromyxobacteraceae</taxon>
        <taxon>Anaeromyxobacter</taxon>
    </lineage>
</organism>
<dbReference type="PROSITE" id="PS51379">
    <property type="entry name" value="4FE4S_FER_2"/>
    <property type="match status" value="1"/>
</dbReference>
<proteinExistence type="predicted"/>
<accession>A0ABM7XG29</accession>
<dbReference type="Proteomes" id="UP001162734">
    <property type="component" value="Chromosome"/>
</dbReference>
<evidence type="ECO:0000256" key="3">
    <source>
        <dbReference type="ARBA" id="ARBA00023014"/>
    </source>
</evidence>
<name>A0ABM7XG29_9BACT</name>
<keyword evidence="6" id="KW-1185">Reference proteome</keyword>
<sequence length="257" mass="27926">MIGFAPVTRWADAGEVPPPYRPDAIWPRARTVVTFGAPMLLPLVDSTPSIHHQELYDTVNRLLDDLAYRLSVWLLDRGHGAVNLARDGYGSLEALLKERFGAFSHVMAGKYAGLGTLGVSHNLVTPEYGPRLRLASVFTDVALPGDPLLDEDVCNGCGVCVRLCPASALAPRKDALLAELDKDACTRHHIVLRDEKRWPCGVCIKVCPIGRDRAVFGGLKTKDYLGERAALAADPGDPRYAGLVHLRRHGSLGDCLS</sequence>
<protein>
    <submittedName>
        <fullName evidence="5">4Fe-4S ferredoxin</fullName>
    </submittedName>
</protein>
<evidence type="ECO:0000256" key="1">
    <source>
        <dbReference type="ARBA" id="ARBA00022723"/>
    </source>
</evidence>
<gene>
    <name evidence="5" type="ORF">AMPC_38880</name>
</gene>
<evidence type="ECO:0000259" key="4">
    <source>
        <dbReference type="PROSITE" id="PS51379"/>
    </source>
</evidence>
<dbReference type="InterPro" id="IPR017900">
    <property type="entry name" value="4Fe4S_Fe_S_CS"/>
</dbReference>
<evidence type="ECO:0000313" key="6">
    <source>
        <dbReference type="Proteomes" id="UP001162734"/>
    </source>
</evidence>
<dbReference type="EMBL" id="AP025592">
    <property type="protein sequence ID" value="BDG10775.1"/>
    <property type="molecule type" value="Genomic_DNA"/>
</dbReference>